<name>A0A426YL62_ENSVE</name>
<feature type="compositionally biased region" description="Basic and acidic residues" evidence="1">
    <location>
        <begin position="120"/>
        <end position="136"/>
    </location>
</feature>
<keyword evidence="2" id="KW-0812">Transmembrane</keyword>
<reference evidence="3 4" key="1">
    <citation type="journal article" date="2014" name="Agronomy (Basel)">
        <title>A Draft Genome Sequence for Ensete ventricosum, the Drought-Tolerant Tree Against Hunger.</title>
        <authorList>
            <person name="Harrison J."/>
            <person name="Moore K.A."/>
            <person name="Paszkiewicz K."/>
            <person name="Jones T."/>
            <person name="Grant M."/>
            <person name="Ambacheew D."/>
            <person name="Muzemil S."/>
            <person name="Studholme D.J."/>
        </authorList>
    </citation>
    <scope>NUCLEOTIDE SEQUENCE [LARGE SCALE GENOMIC DNA]</scope>
</reference>
<sequence length="160" mass="18243">MASRPRHWHWITHKPRGLRLALFFRGFVPGLLFGNLVPVKLLKAVAPAVEVEKSSLLKLDPPTVSKKILWWILLVEAIGDDEEETFLDNGSESERRHRADTGRRMFLKAPPKAISISRNEMSRSCRDLKRRDRDQGEGSPRTAHVPRRSLQLTHHATSVG</sequence>
<keyword evidence="2" id="KW-0472">Membrane</keyword>
<comment type="caution">
    <text evidence="3">The sequence shown here is derived from an EMBL/GenBank/DDBJ whole genome shotgun (WGS) entry which is preliminary data.</text>
</comment>
<protein>
    <submittedName>
        <fullName evidence="3">Uncharacterized protein</fullName>
    </submittedName>
</protein>
<evidence type="ECO:0000256" key="2">
    <source>
        <dbReference type="SAM" id="Phobius"/>
    </source>
</evidence>
<evidence type="ECO:0000256" key="1">
    <source>
        <dbReference type="SAM" id="MobiDB-lite"/>
    </source>
</evidence>
<proteinExistence type="predicted"/>
<organism evidence="3 4">
    <name type="scientific">Ensete ventricosum</name>
    <name type="common">Abyssinian banana</name>
    <name type="synonym">Musa ensete</name>
    <dbReference type="NCBI Taxonomy" id="4639"/>
    <lineage>
        <taxon>Eukaryota</taxon>
        <taxon>Viridiplantae</taxon>
        <taxon>Streptophyta</taxon>
        <taxon>Embryophyta</taxon>
        <taxon>Tracheophyta</taxon>
        <taxon>Spermatophyta</taxon>
        <taxon>Magnoliopsida</taxon>
        <taxon>Liliopsida</taxon>
        <taxon>Zingiberales</taxon>
        <taxon>Musaceae</taxon>
        <taxon>Ensete</taxon>
    </lineage>
</organism>
<dbReference type="Proteomes" id="UP000287651">
    <property type="component" value="Unassembled WGS sequence"/>
</dbReference>
<feature type="transmembrane region" description="Helical" evidence="2">
    <location>
        <begin position="20"/>
        <end position="37"/>
    </location>
</feature>
<feature type="region of interest" description="Disordered" evidence="1">
    <location>
        <begin position="118"/>
        <end position="160"/>
    </location>
</feature>
<gene>
    <name evidence="3" type="ORF">B296_00041743</name>
</gene>
<evidence type="ECO:0000313" key="3">
    <source>
        <dbReference type="EMBL" id="RRT52453.1"/>
    </source>
</evidence>
<dbReference type="EMBL" id="AMZH03011663">
    <property type="protein sequence ID" value="RRT52453.1"/>
    <property type="molecule type" value="Genomic_DNA"/>
</dbReference>
<feature type="compositionally biased region" description="Polar residues" evidence="1">
    <location>
        <begin position="150"/>
        <end position="160"/>
    </location>
</feature>
<evidence type="ECO:0000313" key="4">
    <source>
        <dbReference type="Proteomes" id="UP000287651"/>
    </source>
</evidence>
<keyword evidence="2" id="KW-1133">Transmembrane helix</keyword>
<accession>A0A426YL62</accession>
<dbReference type="AlphaFoldDB" id="A0A426YL62"/>